<sequence length="88" mass="10021">MQLPFGFEHQPSATNIHIGGGHTECTQHRKSISFRRRFKSDDIAANHIALGKRGQQRADFKAQIPMIFVVGFGFCPKIKRDSTHDERD</sequence>
<organism evidence="1 2">
    <name type="scientific">Vibrio cholerae</name>
    <dbReference type="NCBI Taxonomy" id="666"/>
    <lineage>
        <taxon>Bacteria</taxon>
        <taxon>Pseudomonadati</taxon>
        <taxon>Pseudomonadota</taxon>
        <taxon>Gammaproteobacteria</taxon>
        <taxon>Vibrionales</taxon>
        <taxon>Vibrionaceae</taxon>
        <taxon>Vibrio</taxon>
    </lineage>
</organism>
<evidence type="ECO:0000313" key="2">
    <source>
        <dbReference type="Proteomes" id="UP000046067"/>
    </source>
</evidence>
<accession>A0A655X2J9</accession>
<protein>
    <submittedName>
        <fullName evidence="1">Uncharacterized protein</fullName>
    </submittedName>
</protein>
<name>A0A655X2J9_VIBCL</name>
<proteinExistence type="predicted"/>
<gene>
    <name evidence="1" type="ORF">ERS013201_01622</name>
</gene>
<dbReference type="Proteomes" id="UP000046067">
    <property type="component" value="Unassembled WGS sequence"/>
</dbReference>
<reference evidence="1 2" key="1">
    <citation type="submission" date="2015-07" db="EMBL/GenBank/DDBJ databases">
        <authorList>
            <consortium name="Pathogen Informatics"/>
        </authorList>
    </citation>
    <scope>NUCLEOTIDE SEQUENCE [LARGE SCALE GENOMIC DNA]</scope>
    <source>
        <strain evidence="1 2">A325</strain>
    </source>
</reference>
<evidence type="ECO:0000313" key="1">
    <source>
        <dbReference type="EMBL" id="CSC03884.1"/>
    </source>
</evidence>
<dbReference type="EMBL" id="CWQJ01000008">
    <property type="protein sequence ID" value="CSC03884.1"/>
    <property type="molecule type" value="Genomic_DNA"/>
</dbReference>
<dbReference type="AlphaFoldDB" id="A0A655X2J9"/>